<dbReference type="GO" id="GO:0009785">
    <property type="term" value="P:blue light signaling pathway"/>
    <property type="evidence" value="ECO:0007669"/>
    <property type="project" value="InterPro"/>
</dbReference>
<dbReference type="CDD" id="cd22645">
    <property type="entry name" value="BIC1_CID"/>
    <property type="match status" value="1"/>
</dbReference>
<dbReference type="PANTHER" id="PTHR34207">
    <property type="entry name" value="PROTEIN BIC1"/>
    <property type="match status" value="1"/>
</dbReference>
<dbReference type="PANTHER" id="PTHR34207:SF17">
    <property type="entry name" value="PROTEIN BIC2"/>
    <property type="match status" value="1"/>
</dbReference>
<gene>
    <name evidence="3" type="primary">LOC18590321</name>
</gene>
<organism evidence="2 3">
    <name type="scientific">Theobroma cacao</name>
    <name type="common">Cacao</name>
    <name type="synonym">Cocoa</name>
    <dbReference type="NCBI Taxonomy" id="3641"/>
    <lineage>
        <taxon>Eukaryota</taxon>
        <taxon>Viridiplantae</taxon>
        <taxon>Streptophyta</taxon>
        <taxon>Embryophyta</taxon>
        <taxon>Tracheophyta</taxon>
        <taxon>Spermatophyta</taxon>
        <taxon>Magnoliopsida</taxon>
        <taxon>eudicotyledons</taxon>
        <taxon>Gunneridae</taxon>
        <taxon>Pentapetalae</taxon>
        <taxon>rosids</taxon>
        <taxon>malvids</taxon>
        <taxon>Malvales</taxon>
        <taxon>Malvaceae</taxon>
        <taxon>Byttnerioideae</taxon>
        <taxon>Theobroma</taxon>
    </lineage>
</organism>
<dbReference type="RefSeq" id="XP_017982782.1">
    <property type="nucleotide sequence ID" value="XM_018127293.1"/>
</dbReference>
<name>A0AB32WYZ0_THECC</name>
<feature type="compositionally biased region" description="Basic and acidic residues" evidence="1">
    <location>
        <begin position="90"/>
        <end position="99"/>
    </location>
</feature>
<reference evidence="2" key="1">
    <citation type="journal article" date="1997" name="Nucleic Acids Res.">
        <title>tRNAscan-SE: a program for improved detection of transfer RNA genes in genomic sequence.</title>
        <authorList>
            <person name="Lowe T.M."/>
            <person name="Eddy S.R."/>
        </authorList>
    </citation>
    <scope>NUCLEOTIDE SEQUENCE [LARGE SCALE GENOMIC DNA]</scope>
    <source>
        <strain evidence="2">r\B97-61/B2</strain>
    </source>
</reference>
<feature type="compositionally biased region" description="Polar residues" evidence="1">
    <location>
        <begin position="1"/>
        <end position="19"/>
    </location>
</feature>
<dbReference type="AlphaFoldDB" id="A0AB32WYZ0"/>
<dbReference type="Gramene" id="Tc09v2_t023650.1">
    <property type="protein sequence ID" value="Tc09v2_p023650.1"/>
    <property type="gene ID" value="Tc09v2_g023650"/>
</dbReference>
<accession>A0AB32WYZ0</accession>
<feature type="region of interest" description="Disordered" evidence="1">
    <location>
        <begin position="67"/>
        <end position="99"/>
    </location>
</feature>
<dbReference type="KEGG" id="tcc:18590321"/>
<evidence type="ECO:0000313" key="3">
    <source>
        <dbReference type="RefSeq" id="XP_017982782.1"/>
    </source>
</evidence>
<feature type="region of interest" description="Disordered" evidence="1">
    <location>
        <begin position="1"/>
        <end position="24"/>
    </location>
</feature>
<proteinExistence type="predicted"/>
<evidence type="ECO:0000256" key="1">
    <source>
        <dbReference type="SAM" id="MobiDB-lite"/>
    </source>
</evidence>
<sequence>MQQDLPTRNNMTTPDQNFASKPVVAPRVPTLSFMSNDKPSFGHDQDQVKSLHDKSCKGGYKVEDGCNKGSSSVLVPRGHASDGNDAVEALQKDSGRERLKRHREEVAGTVLIPDKWGKEELLKDWIDYPSFDSLLAPNGLASARKALMMEGRRNGSQRLRIESMC</sequence>
<evidence type="ECO:0000313" key="2">
    <source>
        <dbReference type="Proteomes" id="UP000694886"/>
    </source>
</evidence>
<dbReference type="GeneID" id="18590321"/>
<dbReference type="InterPro" id="IPR040374">
    <property type="entry name" value="BIC"/>
</dbReference>
<protein>
    <submittedName>
        <fullName evidence="3">Uncharacterized protein LOC18590321</fullName>
    </submittedName>
</protein>
<dbReference type="Proteomes" id="UP000694886">
    <property type="component" value="Chromosome 9"/>
</dbReference>
<reference evidence="3" key="2">
    <citation type="submission" date="2025-08" db="UniProtKB">
        <authorList>
            <consortium name="RefSeq"/>
        </authorList>
    </citation>
    <scope>IDENTIFICATION</scope>
</reference>